<dbReference type="InterPro" id="IPR052337">
    <property type="entry name" value="SAT4-like"/>
</dbReference>
<dbReference type="STRING" id="158607.A0A2P5HLE6"/>
<comment type="similarity">
    <text evidence="5">Belongs to the SAT4 family.</text>
</comment>
<evidence type="ECO:0000256" key="6">
    <source>
        <dbReference type="SAM" id="MobiDB-lite"/>
    </source>
</evidence>
<evidence type="ECO:0000313" key="9">
    <source>
        <dbReference type="EMBL" id="POS71064.1"/>
    </source>
</evidence>
<evidence type="ECO:0000259" key="8">
    <source>
        <dbReference type="Pfam" id="PF20684"/>
    </source>
</evidence>
<evidence type="ECO:0000313" key="10">
    <source>
        <dbReference type="Proteomes" id="UP000094444"/>
    </source>
</evidence>
<protein>
    <recommendedName>
        <fullName evidence="8">Rhodopsin domain-containing protein</fullName>
    </recommendedName>
</protein>
<dbReference type="PANTHER" id="PTHR33048">
    <property type="entry name" value="PTH11-LIKE INTEGRAL MEMBRANE PROTEIN (AFU_ORTHOLOGUE AFUA_5G11245)"/>
    <property type="match status" value="1"/>
</dbReference>
<feature type="transmembrane region" description="Helical" evidence="7">
    <location>
        <begin position="174"/>
        <end position="193"/>
    </location>
</feature>
<comment type="caution">
    <text evidence="9">The sequence shown here is derived from an EMBL/GenBank/DDBJ whole genome shotgun (WGS) entry which is preliminary data.</text>
</comment>
<reference evidence="9" key="1">
    <citation type="submission" date="2017-09" db="EMBL/GenBank/DDBJ databases">
        <title>Polyketide synthases of a Diaporthe helianthi virulent isolate.</title>
        <authorList>
            <person name="Baroncelli R."/>
        </authorList>
    </citation>
    <scope>NUCLEOTIDE SEQUENCE [LARGE SCALE GENOMIC DNA]</scope>
    <source>
        <strain evidence="9">7/96</strain>
    </source>
</reference>
<sequence>MAPTGWHPMEPTELAATIYGVALAFSILSTVVLGLRVYARLRMKQFSLEDWLMCIGWSLFLWQVFFLSGFVFIKISICLTLLRIAVVKWHRNTLWALIVISIVSTIFVDCYIFLQCRPIAATWGEVEGICVSKTIYVSITFTISGFNLVTDILTSLLPFLMLRGVQMSKQKKTAIIGILSLGVLASIATIARLPYAQAYFAADNYMEGVGNIMLWTVCECDLALIAGSLPMLRTLFKSIKGSLLQKSTHNTQSTEFMDLGKPQKIRDRSDGEREREHIVITVDHHIDHEPRPSVTPNSDLQPQYQAKSYC</sequence>
<comment type="subcellular location">
    <subcellularLocation>
        <location evidence="1">Membrane</location>
        <topology evidence="1">Multi-pass membrane protein</topology>
    </subcellularLocation>
</comment>
<evidence type="ECO:0000256" key="5">
    <source>
        <dbReference type="ARBA" id="ARBA00038359"/>
    </source>
</evidence>
<evidence type="ECO:0000256" key="7">
    <source>
        <dbReference type="SAM" id="Phobius"/>
    </source>
</evidence>
<dbReference type="Proteomes" id="UP000094444">
    <property type="component" value="Unassembled WGS sequence"/>
</dbReference>
<dbReference type="InterPro" id="IPR049326">
    <property type="entry name" value="Rhodopsin_dom_fungi"/>
</dbReference>
<keyword evidence="3 7" id="KW-1133">Transmembrane helix</keyword>
<keyword evidence="2 7" id="KW-0812">Transmembrane</keyword>
<evidence type="ECO:0000256" key="4">
    <source>
        <dbReference type="ARBA" id="ARBA00023136"/>
    </source>
</evidence>
<feature type="transmembrane region" description="Helical" evidence="7">
    <location>
        <begin position="59"/>
        <end position="82"/>
    </location>
</feature>
<dbReference type="EMBL" id="MAVT02001390">
    <property type="protein sequence ID" value="POS71064.1"/>
    <property type="molecule type" value="Genomic_DNA"/>
</dbReference>
<name>A0A2P5HLE6_DIAHE</name>
<feature type="transmembrane region" description="Helical" evidence="7">
    <location>
        <begin position="16"/>
        <end position="39"/>
    </location>
</feature>
<gene>
    <name evidence="9" type="ORF">DHEL01_v210542</name>
</gene>
<keyword evidence="10" id="KW-1185">Reference proteome</keyword>
<feature type="transmembrane region" description="Helical" evidence="7">
    <location>
        <begin position="134"/>
        <end position="162"/>
    </location>
</feature>
<dbReference type="GO" id="GO:0016020">
    <property type="term" value="C:membrane"/>
    <property type="evidence" value="ECO:0007669"/>
    <property type="project" value="UniProtKB-SubCell"/>
</dbReference>
<accession>A0A2P5HLE6</accession>
<dbReference type="AlphaFoldDB" id="A0A2P5HLE6"/>
<dbReference type="PANTHER" id="PTHR33048:SF96">
    <property type="entry name" value="INTEGRAL MEMBRANE PROTEIN"/>
    <property type="match status" value="1"/>
</dbReference>
<keyword evidence="4 7" id="KW-0472">Membrane</keyword>
<dbReference type="InParanoid" id="A0A2P5HLE6"/>
<feature type="region of interest" description="Disordered" evidence="6">
    <location>
        <begin position="284"/>
        <end position="310"/>
    </location>
</feature>
<evidence type="ECO:0000256" key="1">
    <source>
        <dbReference type="ARBA" id="ARBA00004141"/>
    </source>
</evidence>
<dbReference type="OrthoDB" id="3897607at2759"/>
<dbReference type="Pfam" id="PF20684">
    <property type="entry name" value="Fung_rhodopsin"/>
    <property type="match status" value="1"/>
</dbReference>
<evidence type="ECO:0000256" key="3">
    <source>
        <dbReference type="ARBA" id="ARBA00022989"/>
    </source>
</evidence>
<proteinExistence type="inferred from homology"/>
<feature type="transmembrane region" description="Helical" evidence="7">
    <location>
        <begin position="94"/>
        <end position="114"/>
    </location>
</feature>
<evidence type="ECO:0000256" key="2">
    <source>
        <dbReference type="ARBA" id="ARBA00022692"/>
    </source>
</evidence>
<organism evidence="9 10">
    <name type="scientific">Diaporthe helianthi</name>
    <dbReference type="NCBI Taxonomy" id="158607"/>
    <lineage>
        <taxon>Eukaryota</taxon>
        <taxon>Fungi</taxon>
        <taxon>Dikarya</taxon>
        <taxon>Ascomycota</taxon>
        <taxon>Pezizomycotina</taxon>
        <taxon>Sordariomycetes</taxon>
        <taxon>Sordariomycetidae</taxon>
        <taxon>Diaporthales</taxon>
        <taxon>Diaporthaceae</taxon>
        <taxon>Diaporthe</taxon>
    </lineage>
</organism>
<feature type="domain" description="Rhodopsin" evidence="8">
    <location>
        <begin position="42"/>
        <end position="237"/>
    </location>
</feature>
<feature type="compositionally biased region" description="Polar residues" evidence="6">
    <location>
        <begin position="294"/>
        <end position="310"/>
    </location>
</feature>